<gene>
    <name evidence="1" type="ORF">MNBD_GAMMA08-164</name>
</gene>
<evidence type="ECO:0000313" key="1">
    <source>
        <dbReference type="EMBL" id="VAW68197.1"/>
    </source>
</evidence>
<dbReference type="AlphaFoldDB" id="A0A3B0XY55"/>
<dbReference type="EMBL" id="UOFH01000424">
    <property type="protein sequence ID" value="VAW68197.1"/>
    <property type="molecule type" value="Genomic_DNA"/>
</dbReference>
<name>A0A3B0XY55_9ZZZZ</name>
<organism evidence="1">
    <name type="scientific">hydrothermal vent metagenome</name>
    <dbReference type="NCBI Taxonomy" id="652676"/>
    <lineage>
        <taxon>unclassified sequences</taxon>
        <taxon>metagenomes</taxon>
        <taxon>ecological metagenomes</taxon>
    </lineage>
</organism>
<accession>A0A3B0XY55</accession>
<reference evidence="1" key="1">
    <citation type="submission" date="2018-06" db="EMBL/GenBank/DDBJ databases">
        <authorList>
            <person name="Zhirakovskaya E."/>
        </authorList>
    </citation>
    <scope>NUCLEOTIDE SEQUENCE</scope>
</reference>
<protein>
    <submittedName>
        <fullName evidence="1">Uncharacterized protein</fullName>
    </submittedName>
</protein>
<sequence length="47" mass="5364">MRPLHFIYAHTAIPLTIIELIYSLDTKAFQGLNTSVTTEEEIKDTDI</sequence>
<proteinExistence type="predicted"/>